<dbReference type="PANTHER" id="PTHR15822:SF4">
    <property type="entry name" value="TYROSYL-DNA PHOSPHODIESTERASE 2"/>
    <property type="match status" value="1"/>
</dbReference>
<dbReference type="SUPFAM" id="SSF56219">
    <property type="entry name" value="DNase I-like"/>
    <property type="match status" value="1"/>
</dbReference>
<dbReference type="RefSeq" id="WP_080036482.1">
    <property type="nucleotide sequence ID" value="NZ_CP017717.1"/>
</dbReference>
<dbReference type="GO" id="GO:0004518">
    <property type="term" value="F:nuclease activity"/>
    <property type="evidence" value="ECO:0007669"/>
    <property type="project" value="UniProtKB-KW"/>
</dbReference>
<comment type="cofactor">
    <cofactor evidence="1">
        <name>Mn(2+)</name>
        <dbReference type="ChEBI" id="CHEBI:29035"/>
    </cofactor>
</comment>
<dbReference type="GO" id="GO:0046872">
    <property type="term" value="F:metal ion binding"/>
    <property type="evidence" value="ECO:0007669"/>
    <property type="project" value="UniProtKB-KW"/>
</dbReference>
<keyword evidence="5" id="KW-0227">DNA damage</keyword>
<dbReference type="GO" id="GO:0016787">
    <property type="term" value="F:hydrolase activity"/>
    <property type="evidence" value="ECO:0007669"/>
    <property type="project" value="UniProtKB-KW"/>
</dbReference>
<evidence type="ECO:0000313" key="11">
    <source>
        <dbReference type="Proteomes" id="UP000190797"/>
    </source>
</evidence>
<evidence type="ECO:0000256" key="7">
    <source>
        <dbReference type="ARBA" id="ARBA00022842"/>
    </source>
</evidence>
<sequence length="271" mass="30388">MRVATLNLWARHGSWSRRRQVLIDGFRELDPDLVALQESVVTDDYDQVIDLLGPGYHVVHQKGGEADGTRASIASRWPLRGVRQLRLDVTDRVDPSEFAGWAGLAEVEVPELRRGRLLFVNHKPSFRLGHERERELQAVRTARLIEEVAGGLDGDVHVVVAGDFDAPPDAASVRFWSGLQSLEGMSVAYRDVWAWARPHEAGHTFTPHNPLVRGGNWPLETGRRIDYLFVRCHGSGPTLRLVDCRQIFDRPVDGVWASDHFGLVADLVPMS</sequence>
<keyword evidence="6" id="KW-0378">Hydrolase</keyword>
<dbReference type="Proteomes" id="UP000190797">
    <property type="component" value="Chromosome"/>
</dbReference>
<dbReference type="InterPro" id="IPR036691">
    <property type="entry name" value="Endo/exonu/phosph_ase_sf"/>
</dbReference>
<proteinExistence type="predicted"/>
<evidence type="ECO:0000256" key="4">
    <source>
        <dbReference type="ARBA" id="ARBA00022723"/>
    </source>
</evidence>
<dbReference type="GO" id="GO:0006281">
    <property type="term" value="P:DNA repair"/>
    <property type="evidence" value="ECO:0007669"/>
    <property type="project" value="UniProtKB-KW"/>
</dbReference>
<dbReference type="PANTHER" id="PTHR15822">
    <property type="entry name" value="TRAF AND TNF RECEPTOR-ASSOCIATED PROTEIN"/>
    <property type="match status" value="1"/>
</dbReference>
<evidence type="ECO:0000256" key="3">
    <source>
        <dbReference type="ARBA" id="ARBA00022722"/>
    </source>
</evidence>
<keyword evidence="3" id="KW-0540">Nuclease</keyword>
<dbReference type="KEGG" id="noa:BKM31_01855"/>
<dbReference type="EMBL" id="CP017717">
    <property type="protein sequence ID" value="AQZ60425.1"/>
    <property type="molecule type" value="Genomic_DNA"/>
</dbReference>
<dbReference type="STRING" id="1909395.BKM31_01855"/>
<comment type="cofactor">
    <cofactor evidence="2">
        <name>Mg(2+)</name>
        <dbReference type="ChEBI" id="CHEBI:18420"/>
    </cofactor>
</comment>
<dbReference type="InterPro" id="IPR005135">
    <property type="entry name" value="Endo/exonuclease/phosphatase"/>
</dbReference>
<dbReference type="Gene3D" id="3.60.10.10">
    <property type="entry name" value="Endonuclease/exonuclease/phosphatase"/>
    <property type="match status" value="1"/>
</dbReference>
<keyword evidence="11" id="KW-1185">Reference proteome</keyword>
<evidence type="ECO:0000256" key="2">
    <source>
        <dbReference type="ARBA" id="ARBA00001946"/>
    </source>
</evidence>
<organism evidence="10 11">
    <name type="scientific">[Actinomadura] parvosata subsp. kistnae</name>
    <dbReference type="NCBI Taxonomy" id="1909395"/>
    <lineage>
        <taxon>Bacteria</taxon>
        <taxon>Bacillati</taxon>
        <taxon>Actinomycetota</taxon>
        <taxon>Actinomycetes</taxon>
        <taxon>Streptosporangiales</taxon>
        <taxon>Streptosporangiaceae</taxon>
        <taxon>Nonomuraea</taxon>
    </lineage>
</organism>
<keyword evidence="4" id="KW-0479">Metal-binding</keyword>
<accession>A0A1U9ZR51</accession>
<keyword evidence="7" id="KW-0460">Magnesium</keyword>
<dbReference type="OrthoDB" id="9787701at2"/>
<dbReference type="AlphaFoldDB" id="A0A1U9ZR51"/>
<evidence type="ECO:0000256" key="6">
    <source>
        <dbReference type="ARBA" id="ARBA00022801"/>
    </source>
</evidence>
<evidence type="ECO:0000259" key="9">
    <source>
        <dbReference type="Pfam" id="PF03372"/>
    </source>
</evidence>
<gene>
    <name evidence="10" type="ORF">BKM31_01855</name>
</gene>
<evidence type="ECO:0000313" key="10">
    <source>
        <dbReference type="EMBL" id="AQZ60425.1"/>
    </source>
</evidence>
<dbReference type="Pfam" id="PF03372">
    <property type="entry name" value="Exo_endo_phos"/>
    <property type="match status" value="1"/>
</dbReference>
<name>A0A1U9ZR51_9ACTN</name>
<dbReference type="InterPro" id="IPR051547">
    <property type="entry name" value="TDP2-like"/>
</dbReference>
<protein>
    <recommendedName>
        <fullName evidence="9">Endonuclease/exonuclease/phosphatase domain-containing protein</fullName>
    </recommendedName>
</protein>
<keyword evidence="8" id="KW-0234">DNA repair</keyword>
<reference evidence="11" key="1">
    <citation type="journal article" date="2017" name="Med. Chem. Commun.">
        <title>Nonomuraea sp. ATCC 55076 harbours the largest actinomycete chromosome to date and the kistamicin biosynthetic gene cluster.</title>
        <authorList>
            <person name="Nazari B."/>
            <person name="Forneris C.C."/>
            <person name="Gibson M.I."/>
            <person name="Moon K."/>
            <person name="Schramma K.R."/>
            <person name="Seyedsayamdost M.R."/>
        </authorList>
    </citation>
    <scope>NUCLEOTIDE SEQUENCE [LARGE SCALE GENOMIC DNA]</scope>
    <source>
        <strain evidence="11">ATCC 55076</strain>
    </source>
</reference>
<feature type="domain" description="Endonuclease/exonuclease/phosphatase" evidence="9">
    <location>
        <begin position="4"/>
        <end position="260"/>
    </location>
</feature>
<evidence type="ECO:0000256" key="5">
    <source>
        <dbReference type="ARBA" id="ARBA00022763"/>
    </source>
</evidence>
<evidence type="ECO:0000256" key="1">
    <source>
        <dbReference type="ARBA" id="ARBA00001936"/>
    </source>
</evidence>
<evidence type="ECO:0000256" key="8">
    <source>
        <dbReference type="ARBA" id="ARBA00023204"/>
    </source>
</evidence>